<dbReference type="EMBL" id="JAUIZM010000003">
    <property type="protein sequence ID" value="KAK1394963.1"/>
    <property type="molecule type" value="Genomic_DNA"/>
</dbReference>
<evidence type="ECO:0000256" key="2">
    <source>
        <dbReference type="ARBA" id="ARBA00022448"/>
    </source>
</evidence>
<gene>
    <name evidence="10" type="ORF">POM88_014019</name>
</gene>
<dbReference type="Pfam" id="PF12110">
    <property type="entry name" value="Nup96"/>
    <property type="match status" value="1"/>
</dbReference>
<evidence type="ECO:0000313" key="11">
    <source>
        <dbReference type="Proteomes" id="UP001237642"/>
    </source>
</evidence>
<dbReference type="PROSITE" id="PS51434">
    <property type="entry name" value="NUP_C"/>
    <property type="match status" value="1"/>
</dbReference>
<evidence type="ECO:0000256" key="4">
    <source>
        <dbReference type="ARBA" id="ARBA00022927"/>
    </source>
</evidence>
<dbReference type="Gene3D" id="1.25.40.690">
    <property type="match status" value="1"/>
</dbReference>
<dbReference type="GO" id="GO:0015031">
    <property type="term" value="P:protein transport"/>
    <property type="evidence" value="ECO:0007669"/>
    <property type="project" value="UniProtKB-KW"/>
</dbReference>
<dbReference type="InterPro" id="IPR037665">
    <property type="entry name" value="Nucleoporin_S59-like"/>
</dbReference>
<name>A0AAD8J1P9_9APIA</name>
<sequence>MGKKQKLDLNGIDSFSVGKNLCAPFLPTLESCDYFMEPSLSDMASRELMNPGYCSRVQDFTVGRLGYGCVKFTGETDVRWLDLNQIVKFSRHVLVVYEDEYSKPVVGQGLNKAAEVTLVLRIRYREEGIRRFVNKLRLLTETQGADFISFDPLNGEWKFKVHHFSGYGLDEDDEEDISMHAAVPQVEEPQEINGGQVSDLDDTNTIINQTSLLHSLPAHLGLDPVKMRDMRMLMFSVENENEYAEEVECSSSHQQSFHIKSKHPSYRRGHVPRPPAIPRTPSNFINYSPGNFESSPLGSILMAQQNKGLSPKPRKLNGFKLDLRHDPPVPARHSCNIGDAAFSMGRPFGVGWGPGGILVHAGAPVGNSNLREISSVVNLEKVSFDKVVRDKNSKVSDDLIKFCFVSLLNFHKALNHETKEVRIRSCKLKLQKLACDPFLLSEICRGYIGITEKQLEVPGLTSYARVILMHQVRVWNLINVLFSSKGSRLRSKPLVDNEDGRMHNRNNSYQDIDQEALPVIQRAEFSCWLQESVCDRVKEELSLSDELNDLQKIFLFLTGRQLDAAVKLSASRGDIRLACLLGQAVGSEDNCSDISRQLEIWRENEMDFDFIETDRMRLLELLAGNVQGALDGVNIDWKRFLGLLMWYKLPPTTSLSTIFRTYQKLLNDGIAPSPVPVYINEGEVKGICKDKEEQFDLSYYLMLLYASGESKYNIPKTMFSAVASTKDPLDCHMIWHQRAVLQALGTFNSNDLHILDMGLVSQLLSLGLCHWAIYVVLHIPYRADYPYLHATTIREILFMYCETWSSQEKQIQFIEELGIPPSWMDEALSVYSTYCGDMPKALEHLLRCANWQEAHSVFVTSVAHSLFLSGKHSEVCRLATSMEDHKSKINIWDLGAGIYVSFYQLKSILQEDNGNRNKLDPESKSKDCKEFLSRLDDILTKFGRNLPINARIAYTKMAEEVCNLLLADSREGKTCDIRLSRFNTVLSAPLPEDHKTYHLQGAISFFTSCLPKDSEDWHVNEAFNIAYSDEVKLQEQHDTIKKEFEGMDLIEALNKAYNNQVKLQKQPDTIKKKRCGFSLMEVFNIRYLGRDKVYPEEQHGTITIICDSGFHFQYLYNVPDVDLGKPSIKYKDDIPITVKGPTTFFQDALIKFDLFSGAYKGTIEVNWHSYMLSRAPVFFEERKIQSRDGTGAIAVLMGQFSNATIATLEVRVLNRSAATNVYGIVVANNSKLDRANCTSVLFVRKDDYKVLVGPDGVIPLSKSCVGVPLESVLYVDFSLHVDGHLCTGTVTFDAETIGVREGCERENDPMIQVKVNWNGTRYSRDDYYD</sequence>
<keyword evidence="7" id="KW-0539">Nucleus</keyword>
<protein>
    <submittedName>
        <fullName evidence="10">Suppressor of auxin resistance 3</fullName>
    </submittedName>
</protein>
<dbReference type="GO" id="GO:0051028">
    <property type="term" value="P:mRNA transport"/>
    <property type="evidence" value="ECO:0007669"/>
    <property type="project" value="UniProtKB-KW"/>
</dbReference>
<keyword evidence="3" id="KW-0509">mRNA transport</keyword>
<dbReference type="InterPro" id="IPR021967">
    <property type="entry name" value="Nup98_C"/>
</dbReference>
<keyword evidence="5" id="KW-0811">Translocation</keyword>
<evidence type="ECO:0000256" key="1">
    <source>
        <dbReference type="ARBA" id="ARBA00004567"/>
    </source>
</evidence>
<evidence type="ECO:0000256" key="8">
    <source>
        <dbReference type="SAM" id="MobiDB-lite"/>
    </source>
</evidence>
<evidence type="ECO:0000256" key="7">
    <source>
        <dbReference type="ARBA" id="ARBA00023242"/>
    </source>
</evidence>
<comment type="caution">
    <text evidence="10">The sequence shown here is derived from an EMBL/GenBank/DDBJ whole genome shotgun (WGS) entry which is preliminary data.</text>
</comment>
<evidence type="ECO:0000256" key="5">
    <source>
        <dbReference type="ARBA" id="ARBA00023010"/>
    </source>
</evidence>
<reference evidence="10" key="1">
    <citation type="submission" date="2023-02" db="EMBL/GenBank/DDBJ databases">
        <title>Genome of toxic invasive species Heracleum sosnowskyi carries increased number of genes despite the absence of recent whole-genome duplications.</title>
        <authorList>
            <person name="Schelkunov M."/>
            <person name="Shtratnikova V."/>
            <person name="Makarenko M."/>
            <person name="Klepikova A."/>
            <person name="Omelchenko D."/>
            <person name="Novikova G."/>
            <person name="Obukhova E."/>
            <person name="Bogdanov V."/>
            <person name="Penin A."/>
            <person name="Logacheva M."/>
        </authorList>
    </citation>
    <scope>NUCLEOTIDE SEQUENCE</scope>
    <source>
        <strain evidence="10">Hsosn_3</strain>
        <tissue evidence="10">Leaf</tissue>
    </source>
</reference>
<keyword evidence="11" id="KW-1185">Reference proteome</keyword>
<dbReference type="Pfam" id="PF20241">
    <property type="entry name" value="DUF6598"/>
    <property type="match status" value="1"/>
</dbReference>
<evidence type="ECO:0000256" key="6">
    <source>
        <dbReference type="ARBA" id="ARBA00023132"/>
    </source>
</evidence>
<dbReference type="Pfam" id="PF04096">
    <property type="entry name" value="Nucleoporin2"/>
    <property type="match status" value="1"/>
</dbReference>
<dbReference type="SUPFAM" id="SSF82215">
    <property type="entry name" value="C-terminal autoproteolytic domain of nucleoporin nup98"/>
    <property type="match status" value="1"/>
</dbReference>
<proteinExistence type="predicted"/>
<dbReference type="PANTHER" id="PTHR23198:SF26">
    <property type="entry name" value="NUCLEAR PORE COMPLEX PROTEIN NUP96"/>
    <property type="match status" value="1"/>
</dbReference>
<dbReference type="PANTHER" id="PTHR23198">
    <property type="entry name" value="NUCLEOPORIN"/>
    <property type="match status" value="1"/>
</dbReference>
<evidence type="ECO:0000313" key="10">
    <source>
        <dbReference type="EMBL" id="KAK1394963.1"/>
    </source>
</evidence>
<organism evidence="10 11">
    <name type="scientific">Heracleum sosnowskyi</name>
    <dbReference type="NCBI Taxonomy" id="360622"/>
    <lineage>
        <taxon>Eukaryota</taxon>
        <taxon>Viridiplantae</taxon>
        <taxon>Streptophyta</taxon>
        <taxon>Embryophyta</taxon>
        <taxon>Tracheophyta</taxon>
        <taxon>Spermatophyta</taxon>
        <taxon>Magnoliopsida</taxon>
        <taxon>eudicotyledons</taxon>
        <taxon>Gunneridae</taxon>
        <taxon>Pentapetalae</taxon>
        <taxon>asterids</taxon>
        <taxon>campanulids</taxon>
        <taxon>Apiales</taxon>
        <taxon>Apiaceae</taxon>
        <taxon>Apioideae</taxon>
        <taxon>apioid superclade</taxon>
        <taxon>Tordylieae</taxon>
        <taxon>Tordyliinae</taxon>
        <taxon>Heracleum</taxon>
    </lineage>
</organism>
<keyword evidence="4" id="KW-0653">Protein transport</keyword>
<dbReference type="InterPro" id="IPR036903">
    <property type="entry name" value="Nup98_auto-Pept-S59_dom_sf"/>
</dbReference>
<dbReference type="GO" id="GO:0005643">
    <property type="term" value="C:nuclear pore"/>
    <property type="evidence" value="ECO:0007669"/>
    <property type="project" value="UniProtKB-SubCell"/>
</dbReference>
<feature type="domain" description="Peptidase S59" evidence="9">
    <location>
        <begin position="31"/>
        <end position="164"/>
    </location>
</feature>
<keyword evidence="6" id="KW-0906">Nuclear pore complex</keyword>
<comment type="subcellular location">
    <subcellularLocation>
        <location evidence="1">Nucleus</location>
        <location evidence="1">Nuclear pore complex</location>
    </subcellularLocation>
</comment>
<dbReference type="Gene3D" id="3.30.1610.10">
    <property type="entry name" value="Peptidase S59, nucleoporin"/>
    <property type="match status" value="1"/>
</dbReference>
<evidence type="ECO:0000259" key="9">
    <source>
        <dbReference type="PROSITE" id="PS51434"/>
    </source>
</evidence>
<feature type="region of interest" description="Disordered" evidence="8">
    <location>
        <begin position="257"/>
        <end position="282"/>
    </location>
</feature>
<accession>A0AAD8J1P9</accession>
<evidence type="ECO:0000256" key="3">
    <source>
        <dbReference type="ARBA" id="ARBA00022816"/>
    </source>
</evidence>
<dbReference type="Proteomes" id="UP001237642">
    <property type="component" value="Unassembled WGS sequence"/>
</dbReference>
<keyword evidence="2" id="KW-0813">Transport</keyword>
<dbReference type="InterPro" id="IPR046533">
    <property type="entry name" value="DUF6598"/>
</dbReference>
<feature type="compositionally biased region" description="Basic residues" evidence="8">
    <location>
        <begin position="259"/>
        <end position="271"/>
    </location>
</feature>
<dbReference type="GO" id="GO:0017056">
    <property type="term" value="F:structural constituent of nuclear pore"/>
    <property type="evidence" value="ECO:0007669"/>
    <property type="project" value="InterPro"/>
</dbReference>
<dbReference type="InterPro" id="IPR007230">
    <property type="entry name" value="Nup98_auto-Pept-S59_dom"/>
</dbReference>
<reference evidence="10" key="2">
    <citation type="submission" date="2023-05" db="EMBL/GenBank/DDBJ databases">
        <authorList>
            <person name="Schelkunov M.I."/>
        </authorList>
    </citation>
    <scope>NUCLEOTIDE SEQUENCE</scope>
    <source>
        <strain evidence="10">Hsosn_3</strain>
        <tissue evidence="10">Leaf</tissue>
    </source>
</reference>